<gene>
    <name evidence="10" type="ORF">GETHPA_24440</name>
</gene>
<keyword evidence="5" id="KW-0949">S-adenosyl-L-methionine</keyword>
<dbReference type="Gene3D" id="3.40.50.150">
    <property type="entry name" value="Vaccinia Virus protein VP39"/>
    <property type="match status" value="2"/>
</dbReference>
<accession>A0ABQ5Q907</accession>
<keyword evidence="11" id="KW-1185">Reference proteome</keyword>
<keyword evidence="3 10" id="KW-0489">Methyltransferase</keyword>
<dbReference type="InterPro" id="IPR002941">
    <property type="entry name" value="DNA_methylase_N4/N6"/>
</dbReference>
<comment type="similarity">
    <text evidence="1">Belongs to the N(4)/N(6)-methyltransferase family. N(4) subfamily.</text>
</comment>
<dbReference type="GO" id="GO:0008168">
    <property type="term" value="F:methyltransferase activity"/>
    <property type="evidence" value="ECO:0007669"/>
    <property type="project" value="UniProtKB-KW"/>
</dbReference>
<evidence type="ECO:0000256" key="4">
    <source>
        <dbReference type="ARBA" id="ARBA00022679"/>
    </source>
</evidence>
<dbReference type="InterPro" id="IPR029063">
    <property type="entry name" value="SAM-dependent_MTases_sf"/>
</dbReference>
<evidence type="ECO:0000259" key="9">
    <source>
        <dbReference type="Pfam" id="PF01555"/>
    </source>
</evidence>
<keyword evidence="6" id="KW-0680">Restriction system</keyword>
<dbReference type="InterPro" id="IPR017985">
    <property type="entry name" value="MeTrfase_CN4_CS"/>
</dbReference>
<evidence type="ECO:0000313" key="11">
    <source>
        <dbReference type="Proteomes" id="UP001165089"/>
    </source>
</evidence>
<dbReference type="Proteomes" id="UP001165089">
    <property type="component" value="Unassembled WGS sequence"/>
</dbReference>
<feature type="domain" description="DNA methylase N-4/N-6" evidence="9">
    <location>
        <begin position="44"/>
        <end position="104"/>
    </location>
</feature>
<sequence>MTVGMAEAERQAFLAGFLPAPEAAAVWDTVATAAGPYPRLAAELWTARQRQAANLHEVSYRACYKPQLPRHFIARLTDPGDRVYDPFSGRGTTAVEAALLGRRVAANDVNPLSRILAAPRLAPPDPLAVAARLDQIPRRGADDGLDLAMFFHPDTVAEIRGLRDWCLDREARGTLDDVDAWIRMVATNRLTGHSPGFFSVYTLPPNQAVTAEKQRQLNARRNQAPAYRDTRALILKKTRQLLGGLDQAQRRNLAASDPQLLTGDARATPELADGTVQLTVTSPPFLDVVDYAGDNWLRCWFNGLDAEAIGRGLSTPRTVAAWSGAMAEVFAELFRVTRPGGFVAFEVGEVRGGKLRLDEVVLPLGLAAGFRAHGVLVNAQAFTKTAHIWGVANNGKGTNSNRVVLFQKG</sequence>
<keyword evidence="4" id="KW-0808">Transferase</keyword>
<evidence type="ECO:0000256" key="8">
    <source>
        <dbReference type="ARBA" id="ARBA00049120"/>
    </source>
</evidence>
<dbReference type="SUPFAM" id="SSF53335">
    <property type="entry name" value="S-adenosyl-L-methionine-dependent methyltransferases"/>
    <property type="match status" value="1"/>
</dbReference>
<evidence type="ECO:0000256" key="2">
    <source>
        <dbReference type="ARBA" id="ARBA00012185"/>
    </source>
</evidence>
<evidence type="ECO:0000313" key="10">
    <source>
        <dbReference type="EMBL" id="GLH70911.1"/>
    </source>
</evidence>
<dbReference type="Pfam" id="PF01555">
    <property type="entry name" value="N6_N4_Mtase"/>
    <property type="match status" value="1"/>
</dbReference>
<protein>
    <recommendedName>
        <fullName evidence="2">site-specific DNA-methyltransferase (cytosine-N(4)-specific)</fullName>
        <ecNumber evidence="2">2.1.1.113</ecNumber>
    </recommendedName>
</protein>
<dbReference type="EC" id="2.1.1.113" evidence="2"/>
<dbReference type="GO" id="GO:0032259">
    <property type="term" value="P:methylation"/>
    <property type="evidence" value="ECO:0007669"/>
    <property type="project" value="UniProtKB-KW"/>
</dbReference>
<proteinExistence type="inferred from homology"/>
<evidence type="ECO:0000256" key="6">
    <source>
        <dbReference type="ARBA" id="ARBA00022747"/>
    </source>
</evidence>
<dbReference type="PROSITE" id="PS00093">
    <property type="entry name" value="N4_MTASE"/>
    <property type="match status" value="1"/>
</dbReference>
<evidence type="ECO:0000256" key="5">
    <source>
        <dbReference type="ARBA" id="ARBA00022691"/>
    </source>
</evidence>
<comment type="catalytic activity">
    <reaction evidence="8">
        <text>a 2'-deoxycytidine in DNA + S-adenosyl-L-methionine = an N(4)-methyl-2'-deoxycytidine in DNA + S-adenosyl-L-homocysteine + H(+)</text>
        <dbReference type="Rhea" id="RHEA:16857"/>
        <dbReference type="Rhea" id="RHEA-COMP:11369"/>
        <dbReference type="Rhea" id="RHEA-COMP:13674"/>
        <dbReference type="ChEBI" id="CHEBI:15378"/>
        <dbReference type="ChEBI" id="CHEBI:57856"/>
        <dbReference type="ChEBI" id="CHEBI:59789"/>
        <dbReference type="ChEBI" id="CHEBI:85452"/>
        <dbReference type="ChEBI" id="CHEBI:137933"/>
        <dbReference type="EC" id="2.1.1.113"/>
    </reaction>
</comment>
<evidence type="ECO:0000256" key="1">
    <source>
        <dbReference type="ARBA" id="ARBA00010203"/>
    </source>
</evidence>
<dbReference type="EMBL" id="BSDD01000005">
    <property type="protein sequence ID" value="GLH70911.1"/>
    <property type="molecule type" value="Genomic_DNA"/>
</dbReference>
<organism evidence="10 11">
    <name type="scientific">Geothrix rubra</name>
    <dbReference type="NCBI Taxonomy" id="2927977"/>
    <lineage>
        <taxon>Bacteria</taxon>
        <taxon>Pseudomonadati</taxon>
        <taxon>Acidobacteriota</taxon>
        <taxon>Holophagae</taxon>
        <taxon>Holophagales</taxon>
        <taxon>Holophagaceae</taxon>
        <taxon>Geothrix</taxon>
    </lineage>
</organism>
<evidence type="ECO:0000256" key="3">
    <source>
        <dbReference type="ARBA" id="ARBA00022603"/>
    </source>
</evidence>
<comment type="caution">
    <text evidence="10">The sequence shown here is derived from an EMBL/GenBank/DDBJ whole genome shotgun (WGS) entry which is preliminary data.</text>
</comment>
<reference evidence="10 11" key="1">
    <citation type="journal article" date="2023" name="Antonie Van Leeuwenhoek">
        <title>Mesoterricola silvestris gen. nov., sp. nov., Mesoterricola sediminis sp. nov., Geothrix oryzae sp. nov., Geothrix edaphica sp. nov., Geothrix rubra sp. nov., and Geothrix limicola sp. nov., six novel members of Acidobacteriota isolated from soils.</title>
        <authorList>
            <person name="Itoh H."/>
            <person name="Sugisawa Y."/>
            <person name="Mise K."/>
            <person name="Xu Z."/>
            <person name="Kuniyasu M."/>
            <person name="Ushijima N."/>
            <person name="Kawano K."/>
            <person name="Kobayashi E."/>
            <person name="Shiratori Y."/>
            <person name="Masuda Y."/>
            <person name="Senoo K."/>
        </authorList>
    </citation>
    <scope>NUCLEOTIDE SEQUENCE [LARGE SCALE GENOMIC DNA]</scope>
    <source>
        <strain evidence="10 11">Red803</strain>
    </source>
</reference>
<keyword evidence="7" id="KW-0238">DNA-binding</keyword>
<evidence type="ECO:0000256" key="7">
    <source>
        <dbReference type="ARBA" id="ARBA00023125"/>
    </source>
</evidence>
<name>A0ABQ5Q907_9BACT</name>